<gene>
    <name evidence="1" type="ORF">METZ01_LOCUS415595</name>
</gene>
<protein>
    <submittedName>
        <fullName evidence="1">Uncharacterized protein</fullName>
    </submittedName>
</protein>
<dbReference type="EMBL" id="UINC01162790">
    <property type="protein sequence ID" value="SVD62741.1"/>
    <property type="molecule type" value="Genomic_DNA"/>
</dbReference>
<dbReference type="AlphaFoldDB" id="A0A382WXL2"/>
<sequence>VIQFTLMLAPCIHEWVTTLMFSSLLVLPRHGMAESSFLAYGCCKRLHQPMCKIVF</sequence>
<name>A0A382WXL2_9ZZZZ</name>
<proteinExistence type="predicted"/>
<reference evidence="1" key="1">
    <citation type="submission" date="2018-05" db="EMBL/GenBank/DDBJ databases">
        <authorList>
            <person name="Lanie J.A."/>
            <person name="Ng W.-L."/>
            <person name="Kazmierczak K.M."/>
            <person name="Andrzejewski T.M."/>
            <person name="Davidsen T.M."/>
            <person name="Wayne K.J."/>
            <person name="Tettelin H."/>
            <person name="Glass J.I."/>
            <person name="Rusch D."/>
            <person name="Podicherti R."/>
            <person name="Tsui H.-C.T."/>
            <person name="Winkler M.E."/>
        </authorList>
    </citation>
    <scope>NUCLEOTIDE SEQUENCE</scope>
</reference>
<accession>A0A382WXL2</accession>
<feature type="non-terminal residue" evidence="1">
    <location>
        <position position="1"/>
    </location>
</feature>
<evidence type="ECO:0000313" key="1">
    <source>
        <dbReference type="EMBL" id="SVD62741.1"/>
    </source>
</evidence>
<organism evidence="1">
    <name type="scientific">marine metagenome</name>
    <dbReference type="NCBI Taxonomy" id="408172"/>
    <lineage>
        <taxon>unclassified sequences</taxon>
        <taxon>metagenomes</taxon>
        <taxon>ecological metagenomes</taxon>
    </lineage>
</organism>